<proteinExistence type="predicted"/>
<dbReference type="EMBL" id="CP045809">
    <property type="protein sequence ID" value="QHN36261.1"/>
    <property type="molecule type" value="Genomic_DNA"/>
</dbReference>
<keyword evidence="2" id="KW-1185">Reference proteome</keyword>
<dbReference type="Proteomes" id="UP001059836">
    <property type="component" value="Chromosome"/>
</dbReference>
<protein>
    <recommendedName>
        <fullName evidence="3">YbaB/EbfC DNA-binding family protein</fullName>
    </recommendedName>
</protein>
<dbReference type="RefSeq" id="WP_213244527.1">
    <property type="nucleotide sequence ID" value="NZ_CP045806.1"/>
</dbReference>
<evidence type="ECO:0000313" key="2">
    <source>
        <dbReference type="Proteomes" id="UP001059836"/>
    </source>
</evidence>
<gene>
    <name evidence="1" type="ORF">GII31_16690</name>
</gene>
<name>A0ABX6ILN1_9ACTN</name>
<organism evidence="1 2">
    <name type="scientific">Gordonia pseudamarae</name>
    <dbReference type="NCBI Taxonomy" id="2831662"/>
    <lineage>
        <taxon>Bacteria</taxon>
        <taxon>Bacillati</taxon>
        <taxon>Actinomycetota</taxon>
        <taxon>Actinomycetes</taxon>
        <taxon>Mycobacteriales</taxon>
        <taxon>Gordoniaceae</taxon>
        <taxon>Gordonia</taxon>
    </lineage>
</organism>
<reference evidence="1" key="1">
    <citation type="journal article" date="2021" name="Nat. Microbiol.">
        <title>Cocultivation of an ultrasmall environmental parasitic bacterium with lytic ability against bacteria associated with wastewater foams.</title>
        <authorList>
            <person name="Batinovic S."/>
            <person name="Rose J.J.A."/>
            <person name="Ratcliffe J."/>
            <person name="Seviour R.J."/>
            <person name="Petrovski S."/>
        </authorList>
    </citation>
    <scope>NUCLEOTIDE SEQUENCE</scope>
    <source>
        <strain evidence="1">CON9</strain>
    </source>
</reference>
<accession>A0ABX6ILN1</accession>
<evidence type="ECO:0000313" key="1">
    <source>
        <dbReference type="EMBL" id="QHN36261.1"/>
    </source>
</evidence>
<evidence type="ECO:0008006" key="3">
    <source>
        <dbReference type="Google" id="ProtNLM"/>
    </source>
</evidence>
<sequence>MRHNNDTGVFGLKKGATLTDQWWARSQGDCSSGFADALATVRSRSGAVTVTATNQGLPVSIKISDDEMRCDMAGLAREITALCHSAAMVSGIRLRAQLLEEGVDADVVGAMGLPTPDDLAELERSVDDIR</sequence>